<dbReference type="Gene3D" id="1.20.1270.50">
    <property type="entry name" value="Glycoside hydrolase family 38, central domain"/>
    <property type="match status" value="1"/>
</dbReference>
<dbReference type="PANTHER" id="PTHR46017:SF2">
    <property type="entry name" value="MANNOSYLGLYCERATE HYDROLASE"/>
    <property type="match status" value="1"/>
</dbReference>
<evidence type="ECO:0000313" key="5">
    <source>
        <dbReference type="Proteomes" id="UP000011083"/>
    </source>
</evidence>
<dbReference type="VEuPathDB" id="AmoebaDB:ACA1_125160"/>
<dbReference type="AlphaFoldDB" id="L8GPV7"/>
<feature type="region of interest" description="Disordered" evidence="2">
    <location>
        <begin position="207"/>
        <end position="398"/>
    </location>
</feature>
<dbReference type="Gene3D" id="2.60.40.2210">
    <property type="match status" value="1"/>
</dbReference>
<dbReference type="OrthoDB" id="10261055at2759"/>
<evidence type="ECO:0000256" key="1">
    <source>
        <dbReference type="ARBA" id="ARBA00022801"/>
    </source>
</evidence>
<dbReference type="EMBL" id="KB008047">
    <property type="protein sequence ID" value="ELR14673.1"/>
    <property type="molecule type" value="Genomic_DNA"/>
</dbReference>
<dbReference type="GO" id="GO:0009313">
    <property type="term" value="P:oligosaccharide catabolic process"/>
    <property type="evidence" value="ECO:0007669"/>
    <property type="project" value="TreeGrafter"/>
</dbReference>
<keyword evidence="1" id="KW-0378">Hydrolase</keyword>
<feature type="compositionally biased region" description="Basic and acidic residues" evidence="2">
    <location>
        <begin position="306"/>
        <end position="315"/>
    </location>
</feature>
<dbReference type="STRING" id="1257118.L8GPV7"/>
<dbReference type="SUPFAM" id="SSF88688">
    <property type="entry name" value="Families 57/38 glycoside transferase middle domain"/>
    <property type="match status" value="1"/>
</dbReference>
<dbReference type="InterPro" id="IPR015341">
    <property type="entry name" value="Glyco_hydro_38_cen"/>
</dbReference>
<evidence type="ECO:0000313" key="4">
    <source>
        <dbReference type="EMBL" id="ELR14673.1"/>
    </source>
</evidence>
<dbReference type="Proteomes" id="UP000011083">
    <property type="component" value="Unassembled WGS sequence"/>
</dbReference>
<feature type="compositionally biased region" description="Low complexity" evidence="2">
    <location>
        <begin position="283"/>
        <end position="302"/>
    </location>
</feature>
<proteinExistence type="predicted"/>
<evidence type="ECO:0000256" key="2">
    <source>
        <dbReference type="SAM" id="MobiDB-lite"/>
    </source>
</evidence>
<feature type="domain" description="Glycoside hydrolase family 38 central" evidence="3">
    <location>
        <begin position="1"/>
        <end position="65"/>
    </location>
</feature>
<dbReference type="InterPro" id="IPR028995">
    <property type="entry name" value="Glyco_hydro_57/38_cen_sf"/>
</dbReference>
<name>L8GPV7_ACACF</name>
<evidence type="ECO:0000259" key="3">
    <source>
        <dbReference type="SMART" id="SM00872"/>
    </source>
</evidence>
<dbReference type="RefSeq" id="XP_004336686.1">
    <property type="nucleotide sequence ID" value="XM_004336638.1"/>
</dbReference>
<feature type="compositionally biased region" description="Basic and acidic residues" evidence="2">
    <location>
        <begin position="207"/>
        <end position="227"/>
    </location>
</feature>
<gene>
    <name evidence="4" type="ORF">ACA1_125160</name>
</gene>
<accession>L8GPV7</accession>
<dbReference type="GO" id="GO:0006013">
    <property type="term" value="P:mannose metabolic process"/>
    <property type="evidence" value="ECO:0007669"/>
    <property type="project" value="InterPro"/>
</dbReference>
<dbReference type="GeneID" id="14915261"/>
<keyword evidence="5" id="KW-1185">Reference proteome</keyword>
<dbReference type="KEGG" id="acan:ACA1_125160"/>
<reference evidence="4 5" key="1">
    <citation type="journal article" date="2013" name="Genome Biol.">
        <title>Genome of Acanthamoeba castellanii highlights extensive lateral gene transfer and early evolution of tyrosine kinase signaling.</title>
        <authorList>
            <person name="Clarke M."/>
            <person name="Lohan A.J."/>
            <person name="Liu B."/>
            <person name="Lagkouvardos I."/>
            <person name="Roy S."/>
            <person name="Zafar N."/>
            <person name="Bertelli C."/>
            <person name="Schilde C."/>
            <person name="Kianianmomeni A."/>
            <person name="Burglin T.R."/>
            <person name="Frech C."/>
            <person name="Turcotte B."/>
            <person name="Kopec K.O."/>
            <person name="Synnott J.M."/>
            <person name="Choo C."/>
            <person name="Paponov I."/>
            <person name="Finkler A."/>
            <person name="Soon Heng Tan C."/>
            <person name="Hutchins A.P."/>
            <person name="Weinmeier T."/>
            <person name="Rattei T."/>
            <person name="Chu J.S."/>
            <person name="Gimenez G."/>
            <person name="Irimia M."/>
            <person name="Rigden D.J."/>
            <person name="Fitzpatrick D.A."/>
            <person name="Lorenzo-Morales J."/>
            <person name="Bateman A."/>
            <person name="Chiu C.H."/>
            <person name="Tang P."/>
            <person name="Hegemann P."/>
            <person name="Fromm H."/>
            <person name="Raoult D."/>
            <person name="Greub G."/>
            <person name="Miranda-Saavedra D."/>
            <person name="Chen N."/>
            <person name="Nash P."/>
            <person name="Ginger M.L."/>
            <person name="Horn M."/>
            <person name="Schaap P."/>
            <person name="Caler L."/>
            <person name="Loftus B."/>
        </authorList>
    </citation>
    <scope>NUCLEOTIDE SEQUENCE [LARGE SCALE GENOMIC DNA]</scope>
    <source>
        <strain evidence="4 5">Neff</strain>
    </source>
</reference>
<feature type="compositionally biased region" description="Low complexity" evidence="2">
    <location>
        <begin position="324"/>
        <end position="354"/>
    </location>
</feature>
<dbReference type="PANTHER" id="PTHR46017">
    <property type="entry name" value="ALPHA-MANNOSIDASE 2C1"/>
    <property type="match status" value="1"/>
</dbReference>
<dbReference type="InterPro" id="IPR037094">
    <property type="entry name" value="Glyco_hydro_38_cen_sf"/>
</dbReference>
<feature type="compositionally biased region" description="Basic and acidic residues" evidence="2">
    <location>
        <begin position="236"/>
        <end position="250"/>
    </location>
</feature>
<sequence>MNWRVSTLFEKWMEPLEALAWKIQGRRYDSDRVWYAWKVLMENHPHDSICGCSVSDVHREVDTRFAKARQVGEQLVSTAFASFFRHFVDPLEDSFRRIFVFNPSNFPREREIIYARVEGKLERGLKLQCTDAAGQPVLVQMLEVVMKQWTYELPDGGFRKSVNRALYNVAVEVSVPAHGYGVYTFRWVPVGAMTSANPVLERLIEEAKANEDKQPKEKERKADYHGEGDDDEEELEKSPEPEEAREDRAGGRRKRSLLSMEEETSEAATSPVAPQRKQKIKGSKQASPASPAKAESSAAAQPTKGVEQRFREAVNKPETAASQSRAPATTPGSSAASAAWSVVQQRAAAGTEQPSPEPEPVLPPVMENEHLLVNVLPNGRLSIQHKDSTSPPPFPLSP</sequence>
<organism evidence="4 5">
    <name type="scientific">Acanthamoeba castellanii (strain ATCC 30010 / Neff)</name>
    <dbReference type="NCBI Taxonomy" id="1257118"/>
    <lineage>
        <taxon>Eukaryota</taxon>
        <taxon>Amoebozoa</taxon>
        <taxon>Discosea</taxon>
        <taxon>Longamoebia</taxon>
        <taxon>Centramoebida</taxon>
        <taxon>Acanthamoebidae</taxon>
        <taxon>Acanthamoeba</taxon>
    </lineage>
</organism>
<dbReference type="SMART" id="SM00872">
    <property type="entry name" value="Alpha-mann_mid"/>
    <property type="match status" value="1"/>
</dbReference>
<dbReference type="GO" id="GO:0004559">
    <property type="term" value="F:alpha-mannosidase activity"/>
    <property type="evidence" value="ECO:0007669"/>
    <property type="project" value="InterPro"/>
</dbReference>
<protein>
    <recommendedName>
        <fullName evidence="3">Glycoside hydrolase family 38 central domain-containing protein</fullName>
    </recommendedName>
</protein>
<dbReference type="Pfam" id="PF09261">
    <property type="entry name" value="Alpha-mann_mid"/>
    <property type="match status" value="1"/>
</dbReference>